<keyword evidence="2" id="KW-1185">Reference proteome</keyword>
<comment type="caution">
    <text evidence="1">The sequence shown here is derived from an EMBL/GenBank/DDBJ whole genome shotgun (WGS) entry which is preliminary data.</text>
</comment>
<proteinExistence type="predicted"/>
<accession>A0A6G0VWS1</accession>
<dbReference type="Proteomes" id="UP000478052">
    <property type="component" value="Unassembled WGS sequence"/>
</dbReference>
<feature type="non-terminal residue" evidence="1">
    <location>
        <position position="94"/>
    </location>
</feature>
<reference evidence="1 2" key="1">
    <citation type="submission" date="2019-08" db="EMBL/GenBank/DDBJ databases">
        <title>Whole genome of Aphis craccivora.</title>
        <authorList>
            <person name="Voronova N.V."/>
            <person name="Shulinski R.S."/>
            <person name="Bandarenka Y.V."/>
            <person name="Zhorov D.G."/>
            <person name="Warner D."/>
        </authorList>
    </citation>
    <scope>NUCLEOTIDE SEQUENCE [LARGE SCALE GENOMIC DNA]</scope>
    <source>
        <strain evidence="1">180601</strain>
        <tissue evidence="1">Whole Body</tissue>
    </source>
</reference>
<name>A0A6G0VWS1_APHCR</name>
<sequence length="94" mass="10856">MGGKILKEFVSLRPKLYAFKTENNDEVKKAKDVKKYVINQLILMKCSEKCNCEDDDDEFLNVDVLKDIKIETNLNEDDATKINDEIININTVTE</sequence>
<gene>
    <name evidence="1" type="ORF">FWK35_00024437</name>
</gene>
<dbReference type="EMBL" id="VUJU01011875">
    <property type="protein sequence ID" value="KAF0709581.1"/>
    <property type="molecule type" value="Genomic_DNA"/>
</dbReference>
<organism evidence="1 2">
    <name type="scientific">Aphis craccivora</name>
    <name type="common">Cowpea aphid</name>
    <dbReference type="NCBI Taxonomy" id="307492"/>
    <lineage>
        <taxon>Eukaryota</taxon>
        <taxon>Metazoa</taxon>
        <taxon>Ecdysozoa</taxon>
        <taxon>Arthropoda</taxon>
        <taxon>Hexapoda</taxon>
        <taxon>Insecta</taxon>
        <taxon>Pterygota</taxon>
        <taxon>Neoptera</taxon>
        <taxon>Paraneoptera</taxon>
        <taxon>Hemiptera</taxon>
        <taxon>Sternorrhyncha</taxon>
        <taxon>Aphidomorpha</taxon>
        <taxon>Aphidoidea</taxon>
        <taxon>Aphididae</taxon>
        <taxon>Aphidini</taxon>
        <taxon>Aphis</taxon>
        <taxon>Aphis</taxon>
    </lineage>
</organism>
<evidence type="ECO:0000313" key="2">
    <source>
        <dbReference type="Proteomes" id="UP000478052"/>
    </source>
</evidence>
<dbReference type="AlphaFoldDB" id="A0A6G0VWS1"/>
<protein>
    <submittedName>
        <fullName evidence="1">Uncharacterized protein</fullName>
    </submittedName>
</protein>
<evidence type="ECO:0000313" key="1">
    <source>
        <dbReference type="EMBL" id="KAF0709581.1"/>
    </source>
</evidence>